<proteinExistence type="inferred from homology"/>
<dbReference type="AlphaFoldDB" id="A0A450S607"/>
<comment type="similarity">
    <text evidence="1">Belongs to the 4-hydroxybenzoyl-CoA thioesterase family.</text>
</comment>
<evidence type="ECO:0000313" key="4">
    <source>
        <dbReference type="EMBL" id="VFJ47317.1"/>
    </source>
</evidence>
<evidence type="ECO:0000313" key="5">
    <source>
        <dbReference type="EMBL" id="VFK07547.1"/>
    </source>
</evidence>
<evidence type="ECO:0000256" key="2">
    <source>
        <dbReference type="ARBA" id="ARBA00022801"/>
    </source>
</evidence>
<dbReference type="SUPFAM" id="SSF54637">
    <property type="entry name" value="Thioesterase/thiol ester dehydrase-isomerase"/>
    <property type="match status" value="1"/>
</dbReference>
<reference evidence="4" key="1">
    <citation type="submission" date="2019-02" db="EMBL/GenBank/DDBJ databases">
        <authorList>
            <person name="Gruber-Vodicka R. H."/>
            <person name="Seah K. B. B."/>
        </authorList>
    </citation>
    <scope>NUCLEOTIDE SEQUENCE</scope>
    <source>
        <strain evidence="3">BECK_BZ163</strain>
        <strain evidence="5">BECK_BZ164</strain>
        <strain evidence="4">BECK_BZ165</strain>
    </source>
</reference>
<dbReference type="EMBL" id="CAADFL010000044">
    <property type="protein sequence ID" value="VFK07547.1"/>
    <property type="molecule type" value="Genomic_DNA"/>
</dbReference>
<organism evidence="4">
    <name type="scientific">Candidatus Kentrum sp. FM</name>
    <dbReference type="NCBI Taxonomy" id="2126340"/>
    <lineage>
        <taxon>Bacteria</taxon>
        <taxon>Pseudomonadati</taxon>
        <taxon>Pseudomonadota</taxon>
        <taxon>Gammaproteobacteria</taxon>
        <taxon>Candidatus Kentrum</taxon>
    </lineage>
</organism>
<gene>
    <name evidence="3" type="ORF">BECKFM1743A_GA0114220_100423</name>
    <name evidence="5" type="ORF">BECKFM1743B_GA0114221_100442</name>
    <name evidence="4" type="ORF">BECKFM1743C_GA0114222_100443</name>
</gene>
<dbReference type="Pfam" id="PF13279">
    <property type="entry name" value="4HBT_2"/>
    <property type="match status" value="1"/>
</dbReference>
<dbReference type="InterPro" id="IPR029069">
    <property type="entry name" value="HotDog_dom_sf"/>
</dbReference>
<evidence type="ECO:0000256" key="1">
    <source>
        <dbReference type="ARBA" id="ARBA00005953"/>
    </source>
</evidence>
<sequence length="157" mass="18126">MVLVELHSLSTMIELYPRYAETDQMGIVYHANYLIWFHEARDAMLAALEFDIRAAETRGFRFPVVESRCRHHAPAHYGEAMQVSAVPVLDSEQNTNIARLRVRYRVRAAHGNRLVAEGETVSVVTDRNNRILLRFPDWFEPFVGRLSKAAEIRSRKS</sequence>
<name>A0A450S607_9GAMM</name>
<dbReference type="Gene3D" id="3.10.129.10">
    <property type="entry name" value="Hotdog Thioesterase"/>
    <property type="match status" value="1"/>
</dbReference>
<dbReference type="PANTHER" id="PTHR31793">
    <property type="entry name" value="4-HYDROXYBENZOYL-COA THIOESTERASE FAMILY MEMBER"/>
    <property type="match status" value="1"/>
</dbReference>
<dbReference type="PANTHER" id="PTHR31793:SF27">
    <property type="entry name" value="NOVEL THIOESTERASE SUPERFAMILY DOMAIN AND SAPOSIN A-TYPE DOMAIN CONTAINING PROTEIN (0610012H03RIK)"/>
    <property type="match status" value="1"/>
</dbReference>
<dbReference type="EMBL" id="CAADEZ010000042">
    <property type="protein sequence ID" value="VFJ47000.1"/>
    <property type="molecule type" value="Genomic_DNA"/>
</dbReference>
<dbReference type="GO" id="GO:0047617">
    <property type="term" value="F:fatty acyl-CoA hydrolase activity"/>
    <property type="evidence" value="ECO:0007669"/>
    <property type="project" value="TreeGrafter"/>
</dbReference>
<dbReference type="InterPro" id="IPR050563">
    <property type="entry name" value="4-hydroxybenzoyl-CoA_TE"/>
</dbReference>
<protein>
    <submittedName>
        <fullName evidence="4">Acyl-CoA thioester hydrolase</fullName>
    </submittedName>
</protein>
<dbReference type="CDD" id="cd00586">
    <property type="entry name" value="4HBT"/>
    <property type="match status" value="1"/>
</dbReference>
<dbReference type="EMBL" id="CAADFA010000044">
    <property type="protein sequence ID" value="VFJ47317.1"/>
    <property type="molecule type" value="Genomic_DNA"/>
</dbReference>
<evidence type="ECO:0000313" key="3">
    <source>
        <dbReference type="EMBL" id="VFJ47000.1"/>
    </source>
</evidence>
<accession>A0A450S607</accession>
<keyword evidence="2 4" id="KW-0378">Hydrolase</keyword>